<dbReference type="AlphaFoldDB" id="A0A5Q6S377"/>
<dbReference type="Gene3D" id="2.60.120.260">
    <property type="entry name" value="Galactose-binding domain-like"/>
    <property type="match status" value="1"/>
</dbReference>
<feature type="region of interest" description="Disordered" evidence="2">
    <location>
        <begin position="280"/>
        <end position="321"/>
    </location>
</feature>
<accession>A0A5Q6S377</accession>
<evidence type="ECO:0000256" key="3">
    <source>
        <dbReference type="SAM" id="Phobius"/>
    </source>
</evidence>
<dbReference type="GO" id="GO:0005524">
    <property type="term" value="F:ATP binding"/>
    <property type="evidence" value="ECO:0007669"/>
    <property type="project" value="InterPro"/>
</dbReference>
<keyword evidence="3" id="KW-1133">Transmembrane helix</keyword>
<keyword evidence="3" id="KW-0812">Transmembrane</keyword>
<dbReference type="SUPFAM" id="SSF49785">
    <property type="entry name" value="Galactose-binding domain-like"/>
    <property type="match status" value="1"/>
</dbReference>
<dbReference type="InterPro" id="IPR011009">
    <property type="entry name" value="Kinase-like_dom_sf"/>
</dbReference>
<reference evidence="5 6" key="1">
    <citation type="submission" date="2019-09" db="EMBL/GenBank/DDBJ databases">
        <title>Mumia zhuanghuii sp. nov. isolated from the intestinal contents of plateau pika (Ochotona curzoniae) in the Qinghai-Tibet plateau of China.</title>
        <authorList>
            <person name="Tian Z."/>
        </authorList>
    </citation>
    <scope>NUCLEOTIDE SEQUENCE [LARGE SCALE GENOMIC DNA]</scope>
    <source>
        <strain evidence="6">350</strain>
    </source>
</reference>
<keyword evidence="1" id="KW-0675">Receptor</keyword>
<feature type="region of interest" description="Disordered" evidence="2">
    <location>
        <begin position="353"/>
        <end position="372"/>
    </location>
</feature>
<evidence type="ECO:0000256" key="2">
    <source>
        <dbReference type="SAM" id="MobiDB-lite"/>
    </source>
</evidence>
<feature type="compositionally biased region" description="Pro residues" evidence="2">
    <location>
        <begin position="289"/>
        <end position="311"/>
    </location>
</feature>
<name>A0A5Q6S377_9ACTN</name>
<dbReference type="Gene3D" id="1.10.510.10">
    <property type="entry name" value="Transferase(Phosphotransferase) domain 1"/>
    <property type="match status" value="1"/>
</dbReference>
<dbReference type="Proteomes" id="UP000307768">
    <property type="component" value="Unassembled WGS sequence"/>
</dbReference>
<sequence>MDQTAALCSGLMLSGRYRLDDLIKESGGAVTWKAYDTVLDRPVGVQAVRADDRRATAFMLAAGRSTAVSDPRFLRVLDIIEGDHGHTFLVREWARAVSLDHVLGPSTLTNTRSTHVVLELADAFAQAHEAGVYHRHLRPATVLVKDNGGIRIIGLATDHALRSAHHDVDDADVGYAEQLDVEAIGKILYACLTGRYPGGDEGLAPAPREHGRVLRPRQVRAGVSPDVDTVCDRILGRPPRHHRPSLRTARDVALELAMTGDDSPVDPEVQVASSPDVFRHDPVRDLHADPPPAVNPPKPRPAALAPPPPTPLERGVSKVKSSTKGSERKLIWLALAVIAVLSVTLTFMVGRASAPSDEPPVDDSPPAEVSRSVVDFGVDSVTSFDPRPDGDGEENPGQAKLAVDGDSSTAWTTREYYRRDDLGGLKDGVGLLIDLGRVRDVTAVQVEFGAAPTSFRVYSAPGVAKPPKNTSDMVRVGGYTDAPTGASVSLSQPTTTRYVLVWLTRLPEVDTDIFQGVVSEVTVRGLE</sequence>
<feature type="region of interest" description="Disordered" evidence="2">
    <location>
        <begin position="379"/>
        <end position="405"/>
    </location>
</feature>
<dbReference type="SUPFAM" id="SSF56112">
    <property type="entry name" value="Protein kinase-like (PK-like)"/>
    <property type="match status" value="1"/>
</dbReference>
<keyword evidence="3" id="KW-0472">Membrane</keyword>
<evidence type="ECO:0000313" key="6">
    <source>
        <dbReference type="Proteomes" id="UP000307768"/>
    </source>
</evidence>
<feature type="transmembrane region" description="Helical" evidence="3">
    <location>
        <begin position="330"/>
        <end position="350"/>
    </location>
</feature>
<evidence type="ECO:0000256" key="1">
    <source>
        <dbReference type="ARBA" id="ARBA00023170"/>
    </source>
</evidence>
<dbReference type="InterPro" id="IPR008979">
    <property type="entry name" value="Galactose-bd-like_sf"/>
</dbReference>
<evidence type="ECO:0000259" key="4">
    <source>
        <dbReference type="PROSITE" id="PS50011"/>
    </source>
</evidence>
<dbReference type="GO" id="GO:0004672">
    <property type="term" value="F:protein kinase activity"/>
    <property type="evidence" value="ECO:0007669"/>
    <property type="project" value="InterPro"/>
</dbReference>
<evidence type="ECO:0000313" key="5">
    <source>
        <dbReference type="EMBL" id="KAA1424842.1"/>
    </source>
</evidence>
<protein>
    <recommendedName>
        <fullName evidence="4">Protein kinase domain-containing protein</fullName>
    </recommendedName>
</protein>
<organism evidence="5 6">
    <name type="scientific">Mumia zhuanghuii</name>
    <dbReference type="NCBI Taxonomy" id="2585211"/>
    <lineage>
        <taxon>Bacteria</taxon>
        <taxon>Bacillati</taxon>
        <taxon>Actinomycetota</taxon>
        <taxon>Actinomycetes</taxon>
        <taxon>Propionibacteriales</taxon>
        <taxon>Nocardioidaceae</taxon>
        <taxon>Mumia</taxon>
    </lineage>
</organism>
<dbReference type="SMART" id="SM00220">
    <property type="entry name" value="S_TKc"/>
    <property type="match status" value="1"/>
</dbReference>
<dbReference type="InterPro" id="IPR000719">
    <property type="entry name" value="Prot_kinase_dom"/>
</dbReference>
<dbReference type="CDD" id="cd13973">
    <property type="entry name" value="PK_MviN-like"/>
    <property type="match status" value="1"/>
</dbReference>
<dbReference type="EMBL" id="VDFQ02000001">
    <property type="protein sequence ID" value="KAA1424842.1"/>
    <property type="molecule type" value="Genomic_DNA"/>
</dbReference>
<feature type="domain" description="Protein kinase" evidence="4">
    <location>
        <begin position="17"/>
        <end position="254"/>
    </location>
</feature>
<dbReference type="RefSeq" id="WP_149768015.1">
    <property type="nucleotide sequence ID" value="NZ_VDFQ02000001.1"/>
</dbReference>
<gene>
    <name evidence="5" type="ORF">FE697_002705</name>
</gene>
<dbReference type="OrthoDB" id="9786339at2"/>
<dbReference type="Gene3D" id="3.30.200.20">
    <property type="entry name" value="Phosphorylase Kinase, domain 1"/>
    <property type="match status" value="1"/>
</dbReference>
<comment type="caution">
    <text evidence="5">The sequence shown here is derived from an EMBL/GenBank/DDBJ whole genome shotgun (WGS) entry which is preliminary data.</text>
</comment>
<dbReference type="PROSITE" id="PS50011">
    <property type="entry name" value="PROTEIN_KINASE_DOM"/>
    <property type="match status" value="1"/>
</dbReference>
<proteinExistence type="predicted"/>